<evidence type="ECO:0000313" key="3">
    <source>
        <dbReference type="Proteomes" id="UP001626550"/>
    </source>
</evidence>
<keyword evidence="1" id="KW-0472">Membrane</keyword>
<protein>
    <submittedName>
        <fullName evidence="2">Uncharacterized protein</fullName>
    </submittedName>
</protein>
<keyword evidence="1" id="KW-1133">Transmembrane helix</keyword>
<organism evidence="2 3">
    <name type="scientific">Cichlidogyrus casuarinus</name>
    <dbReference type="NCBI Taxonomy" id="1844966"/>
    <lineage>
        <taxon>Eukaryota</taxon>
        <taxon>Metazoa</taxon>
        <taxon>Spiralia</taxon>
        <taxon>Lophotrochozoa</taxon>
        <taxon>Platyhelminthes</taxon>
        <taxon>Monogenea</taxon>
        <taxon>Monopisthocotylea</taxon>
        <taxon>Dactylogyridea</taxon>
        <taxon>Ancyrocephalidae</taxon>
        <taxon>Cichlidogyrus</taxon>
    </lineage>
</organism>
<feature type="transmembrane region" description="Helical" evidence="1">
    <location>
        <begin position="36"/>
        <end position="53"/>
    </location>
</feature>
<evidence type="ECO:0000313" key="2">
    <source>
        <dbReference type="EMBL" id="KAL3311995.1"/>
    </source>
</evidence>
<feature type="transmembrane region" description="Helical" evidence="1">
    <location>
        <begin position="12"/>
        <end position="30"/>
    </location>
</feature>
<dbReference type="AlphaFoldDB" id="A0ABD2PXS5"/>
<sequence length="97" mass="10388">MSEKDKTYLIKIGTVICGSLALIMCTIPEWSQPAKVYAVFTGAFLAVSQPFYILAPKDTLFLLVDLILAIGAVAVTAIYAESSEYLIAASVSLPSQI</sequence>
<gene>
    <name evidence="2" type="ORF">Ciccas_009418</name>
</gene>
<proteinExistence type="predicted"/>
<feature type="transmembrane region" description="Helical" evidence="1">
    <location>
        <begin position="60"/>
        <end position="80"/>
    </location>
</feature>
<reference evidence="2 3" key="1">
    <citation type="submission" date="2024-11" db="EMBL/GenBank/DDBJ databases">
        <title>Adaptive evolution of stress response genes in parasites aligns with host niche diversity.</title>
        <authorList>
            <person name="Hahn C."/>
            <person name="Resl P."/>
        </authorList>
    </citation>
    <scope>NUCLEOTIDE SEQUENCE [LARGE SCALE GENOMIC DNA]</scope>
    <source>
        <strain evidence="2">EGGRZ-B1_66</strain>
        <tissue evidence="2">Body</tissue>
    </source>
</reference>
<keyword evidence="1" id="KW-0812">Transmembrane</keyword>
<dbReference type="Proteomes" id="UP001626550">
    <property type="component" value="Unassembled WGS sequence"/>
</dbReference>
<name>A0ABD2PXS5_9PLAT</name>
<comment type="caution">
    <text evidence="2">The sequence shown here is derived from an EMBL/GenBank/DDBJ whole genome shotgun (WGS) entry which is preliminary data.</text>
</comment>
<dbReference type="EMBL" id="JBJKFK010001920">
    <property type="protein sequence ID" value="KAL3311995.1"/>
    <property type="molecule type" value="Genomic_DNA"/>
</dbReference>
<evidence type="ECO:0000256" key="1">
    <source>
        <dbReference type="SAM" id="Phobius"/>
    </source>
</evidence>
<accession>A0ABD2PXS5</accession>
<keyword evidence="3" id="KW-1185">Reference proteome</keyword>